<dbReference type="GO" id="GO:0006351">
    <property type="term" value="P:DNA-templated transcription"/>
    <property type="evidence" value="ECO:0007669"/>
    <property type="project" value="TreeGrafter"/>
</dbReference>
<reference evidence="10" key="1">
    <citation type="submission" date="2016-08" db="EMBL/GenBank/DDBJ databases">
        <authorList>
            <person name="Varghese N."/>
            <person name="Submissions Spin"/>
        </authorList>
    </citation>
    <scope>NUCLEOTIDE SEQUENCE [LARGE SCALE GENOMIC DNA]</scope>
    <source>
        <strain evidence="10">HAMBI 2975</strain>
    </source>
</reference>
<dbReference type="SUPFAM" id="SSF53850">
    <property type="entry name" value="Periplasmic binding protein-like II"/>
    <property type="match status" value="1"/>
</dbReference>
<feature type="domain" description="HTH lysR-type" evidence="8">
    <location>
        <begin position="5"/>
        <end position="62"/>
    </location>
</feature>
<dbReference type="EMBL" id="FMAG01000004">
    <property type="protein sequence ID" value="SCB35914.1"/>
    <property type="molecule type" value="Genomic_DNA"/>
</dbReference>
<dbReference type="PROSITE" id="PS50931">
    <property type="entry name" value="HTH_LYSR"/>
    <property type="match status" value="1"/>
</dbReference>
<dbReference type="FunFam" id="1.10.10.10:FF:000001">
    <property type="entry name" value="LysR family transcriptional regulator"/>
    <property type="match status" value="1"/>
</dbReference>
<dbReference type="InterPro" id="IPR000847">
    <property type="entry name" value="LysR_HTH_N"/>
</dbReference>
<dbReference type="Pfam" id="PF03466">
    <property type="entry name" value="LysR_substrate"/>
    <property type="match status" value="1"/>
</dbReference>
<evidence type="ECO:0000313" key="10">
    <source>
        <dbReference type="Proteomes" id="UP000199101"/>
    </source>
</evidence>
<dbReference type="InterPro" id="IPR058163">
    <property type="entry name" value="LysR-type_TF_proteobact-type"/>
</dbReference>
<name>A0A1C3W859_9HYPH</name>
<dbReference type="RefSeq" id="WP_092714018.1">
    <property type="nucleotide sequence ID" value="NZ_FMAG01000004.1"/>
</dbReference>
<evidence type="ECO:0000256" key="1">
    <source>
        <dbReference type="ARBA" id="ARBA00009437"/>
    </source>
</evidence>
<evidence type="ECO:0000256" key="3">
    <source>
        <dbReference type="ARBA" id="ARBA00023125"/>
    </source>
</evidence>
<protein>
    <recommendedName>
        <fullName evidence="6">HTH-type transcriptional regulator TtuA</fullName>
    </recommendedName>
    <alternativeName>
        <fullName evidence="7">Tartrate utilization transcriptional regulator</fullName>
    </alternativeName>
</protein>
<comment type="similarity">
    <text evidence="1">Belongs to the LysR transcriptional regulatory family.</text>
</comment>
<evidence type="ECO:0000256" key="5">
    <source>
        <dbReference type="ARBA" id="ARBA00054626"/>
    </source>
</evidence>
<evidence type="ECO:0000256" key="6">
    <source>
        <dbReference type="ARBA" id="ARBA00067332"/>
    </source>
</evidence>
<keyword evidence="2" id="KW-0805">Transcription regulation</keyword>
<dbReference type="STRING" id="410764.GA0061103_4991"/>
<dbReference type="OrthoDB" id="9812435at2"/>
<sequence length="304" mass="33517">MSELLNLNRLAFFTSVVETGSFTAAGERLGVAKAVVSHQVARLEEELGVSLLMRTTRRLHATEEGRIFYDRCVIILREAEAAYGEMALHASEPAGTLTLTAPLDYGAAVVASVVVAYRERFPQMRVDLIFDDSVIDLASGQLDLAIRVGWLNDMSNKARRLGTFQQYLVATPKLAASFPKAIEPSDVSALPWIENAVLRQPLRWVFSREGRQSEIVEMHSAVRTDKTPSAYACVKAGMGVSVFPDYMVVDDIAAGRLQRLVPEWTLPAGGIHAVLPIARFRPAKVTRFIEMMQAAERRRGAASK</sequence>
<proteinExistence type="inferred from homology"/>
<dbReference type="InterPro" id="IPR036388">
    <property type="entry name" value="WH-like_DNA-bd_sf"/>
</dbReference>
<dbReference type="InterPro" id="IPR036390">
    <property type="entry name" value="WH_DNA-bd_sf"/>
</dbReference>
<dbReference type="AlphaFoldDB" id="A0A1C3W859"/>
<dbReference type="Gene3D" id="1.10.10.10">
    <property type="entry name" value="Winged helix-like DNA-binding domain superfamily/Winged helix DNA-binding domain"/>
    <property type="match status" value="1"/>
</dbReference>
<dbReference type="Gene3D" id="3.40.190.290">
    <property type="match status" value="1"/>
</dbReference>
<dbReference type="GO" id="GO:0003700">
    <property type="term" value="F:DNA-binding transcription factor activity"/>
    <property type="evidence" value="ECO:0007669"/>
    <property type="project" value="InterPro"/>
</dbReference>
<keyword evidence="10" id="KW-1185">Reference proteome</keyword>
<keyword evidence="3 9" id="KW-0238">DNA-binding</keyword>
<organism evidence="9 10">
    <name type="scientific">Rhizobium multihospitium</name>
    <dbReference type="NCBI Taxonomy" id="410764"/>
    <lineage>
        <taxon>Bacteria</taxon>
        <taxon>Pseudomonadati</taxon>
        <taxon>Pseudomonadota</taxon>
        <taxon>Alphaproteobacteria</taxon>
        <taxon>Hyphomicrobiales</taxon>
        <taxon>Rhizobiaceae</taxon>
        <taxon>Rhizobium/Agrobacterium group</taxon>
        <taxon>Rhizobium</taxon>
    </lineage>
</organism>
<keyword evidence="4" id="KW-0804">Transcription</keyword>
<evidence type="ECO:0000313" key="9">
    <source>
        <dbReference type="EMBL" id="SCB35914.1"/>
    </source>
</evidence>
<dbReference type="CDD" id="cd08422">
    <property type="entry name" value="PBP2_CrgA_like"/>
    <property type="match status" value="1"/>
</dbReference>
<evidence type="ECO:0000256" key="7">
    <source>
        <dbReference type="ARBA" id="ARBA00083243"/>
    </source>
</evidence>
<evidence type="ECO:0000256" key="2">
    <source>
        <dbReference type="ARBA" id="ARBA00023015"/>
    </source>
</evidence>
<dbReference type="Proteomes" id="UP000199101">
    <property type="component" value="Unassembled WGS sequence"/>
</dbReference>
<dbReference type="Pfam" id="PF00126">
    <property type="entry name" value="HTH_1"/>
    <property type="match status" value="1"/>
</dbReference>
<dbReference type="PANTHER" id="PTHR30537:SF66">
    <property type="entry name" value="IRON-REGULATED VIRULENCE REGULATORY PROTEIN IRGB"/>
    <property type="match status" value="1"/>
</dbReference>
<evidence type="ECO:0000256" key="4">
    <source>
        <dbReference type="ARBA" id="ARBA00023163"/>
    </source>
</evidence>
<gene>
    <name evidence="9" type="ORF">GA0061103_4991</name>
</gene>
<dbReference type="PANTHER" id="PTHR30537">
    <property type="entry name" value="HTH-TYPE TRANSCRIPTIONAL REGULATOR"/>
    <property type="match status" value="1"/>
</dbReference>
<evidence type="ECO:0000259" key="8">
    <source>
        <dbReference type="PROSITE" id="PS50931"/>
    </source>
</evidence>
<dbReference type="SUPFAM" id="SSF46785">
    <property type="entry name" value="Winged helix' DNA-binding domain"/>
    <property type="match status" value="1"/>
</dbReference>
<comment type="function">
    <text evidence="5">Transcriptional regulator of the ttuABCDE tartrate utilization operon.</text>
</comment>
<dbReference type="InterPro" id="IPR005119">
    <property type="entry name" value="LysR_subst-bd"/>
</dbReference>
<dbReference type="GO" id="GO:0043565">
    <property type="term" value="F:sequence-specific DNA binding"/>
    <property type="evidence" value="ECO:0007669"/>
    <property type="project" value="TreeGrafter"/>
</dbReference>
<accession>A0A1C3W859</accession>
<dbReference type="PRINTS" id="PR00039">
    <property type="entry name" value="HTHLYSR"/>
</dbReference>